<comment type="similarity">
    <text evidence="1 3">Belongs to the type-B carboxylesterase/lipase family.</text>
</comment>
<accession>A0A2V1D826</accession>
<organism evidence="5 6">
    <name type="scientific">Periconia macrospinosa</name>
    <dbReference type="NCBI Taxonomy" id="97972"/>
    <lineage>
        <taxon>Eukaryota</taxon>
        <taxon>Fungi</taxon>
        <taxon>Dikarya</taxon>
        <taxon>Ascomycota</taxon>
        <taxon>Pezizomycotina</taxon>
        <taxon>Dothideomycetes</taxon>
        <taxon>Pleosporomycetidae</taxon>
        <taxon>Pleosporales</taxon>
        <taxon>Massarineae</taxon>
        <taxon>Periconiaceae</taxon>
        <taxon>Periconia</taxon>
    </lineage>
</organism>
<feature type="signal peptide" evidence="3">
    <location>
        <begin position="1"/>
        <end position="16"/>
    </location>
</feature>
<evidence type="ECO:0000256" key="3">
    <source>
        <dbReference type="RuleBase" id="RU361235"/>
    </source>
</evidence>
<evidence type="ECO:0000256" key="2">
    <source>
        <dbReference type="ARBA" id="ARBA00022801"/>
    </source>
</evidence>
<dbReference type="EMBL" id="KZ805543">
    <property type="protein sequence ID" value="PVH94276.1"/>
    <property type="molecule type" value="Genomic_DNA"/>
</dbReference>
<dbReference type="EC" id="3.1.1.-" evidence="3"/>
<dbReference type="AlphaFoldDB" id="A0A2V1D826"/>
<dbReference type="PROSITE" id="PS00122">
    <property type="entry name" value="CARBOXYLESTERASE_B_1"/>
    <property type="match status" value="1"/>
</dbReference>
<evidence type="ECO:0000256" key="1">
    <source>
        <dbReference type="ARBA" id="ARBA00005964"/>
    </source>
</evidence>
<dbReference type="InterPro" id="IPR050309">
    <property type="entry name" value="Type-B_Carboxylest/Lipase"/>
</dbReference>
<dbReference type="PANTHER" id="PTHR11559">
    <property type="entry name" value="CARBOXYLESTERASE"/>
    <property type="match status" value="1"/>
</dbReference>
<gene>
    <name evidence="5" type="ORF">DM02DRAFT_721376</name>
</gene>
<proteinExistence type="inferred from homology"/>
<dbReference type="STRING" id="97972.A0A2V1D826"/>
<keyword evidence="3" id="KW-0732">Signal</keyword>
<evidence type="ECO:0000259" key="4">
    <source>
        <dbReference type="Pfam" id="PF00135"/>
    </source>
</evidence>
<evidence type="ECO:0000313" key="5">
    <source>
        <dbReference type="EMBL" id="PVH94276.1"/>
    </source>
</evidence>
<name>A0A2V1D826_9PLEO</name>
<feature type="domain" description="Carboxylesterase type B" evidence="4">
    <location>
        <begin position="17"/>
        <end position="491"/>
    </location>
</feature>
<dbReference type="SUPFAM" id="SSF53474">
    <property type="entry name" value="alpha/beta-Hydrolases"/>
    <property type="match status" value="1"/>
</dbReference>
<dbReference type="OrthoDB" id="408631at2759"/>
<keyword evidence="2 3" id="KW-0378">Hydrolase</keyword>
<dbReference type="Pfam" id="PF00135">
    <property type="entry name" value="COesterase"/>
    <property type="match status" value="1"/>
</dbReference>
<protein>
    <recommendedName>
        <fullName evidence="3">Carboxylic ester hydrolase</fullName>
        <ecNumber evidence="3">3.1.1.-</ecNumber>
    </recommendedName>
</protein>
<feature type="chain" id="PRO_5015796048" description="Carboxylic ester hydrolase" evidence="3">
    <location>
        <begin position="17"/>
        <end position="510"/>
    </location>
</feature>
<dbReference type="Proteomes" id="UP000244855">
    <property type="component" value="Unassembled WGS sequence"/>
</dbReference>
<dbReference type="InterPro" id="IPR019826">
    <property type="entry name" value="Carboxylesterase_B_AS"/>
</dbReference>
<evidence type="ECO:0000313" key="6">
    <source>
        <dbReference type="Proteomes" id="UP000244855"/>
    </source>
</evidence>
<sequence>MNLVLLSTLLATAVGAEPSVQIKDGLIQGFTSNKVEHFFGIPYADPPVGDLRLRQPRPLSKPLGTFDATSSPRLCTQKIMASDLPIIDTWPESISGSLRAYNSTSNNQGEDCLTVNIQRPIETKSDSKLPVIFWIFGGAFEQGSTNSSDWSTLVTKSIEQGGVIIVAVNYRLNTFGFLGGEELQAEGATNLGLRDQRLGLEWVHDNIAAFGGDADKVTIWGQSAGSISTYYHLLINNGDNRSNRTGKPLFRAAIMDSGTSFDAEPVNGTTAQAQYDHIVSAVGCASSYSTLDCLRAAPWQKIYDATNTLPHLVSQDGFSIDYVPRPDLSSPFFTSAKLTPSQNVVDVPVIVAHQEDEATIFLQPTSSVNTTAKLINMVHKQFPSTPTSIFETLISYYTNNTSYGAPFRTNATQDVMYPHSKINSAVVSDIAFIFQARSFLDTIAGPQPSVNWSSPVYALQGSYFYGTPIVGSFHGSDLALLAGGTTGMRMGMRMEEGETLRKEGTIDGIG</sequence>
<dbReference type="Gene3D" id="3.40.50.1820">
    <property type="entry name" value="alpha/beta hydrolase"/>
    <property type="match status" value="1"/>
</dbReference>
<dbReference type="InterPro" id="IPR002018">
    <property type="entry name" value="CarbesteraseB"/>
</dbReference>
<keyword evidence="6" id="KW-1185">Reference proteome</keyword>
<dbReference type="InterPro" id="IPR029058">
    <property type="entry name" value="AB_hydrolase_fold"/>
</dbReference>
<dbReference type="GO" id="GO:0016787">
    <property type="term" value="F:hydrolase activity"/>
    <property type="evidence" value="ECO:0007669"/>
    <property type="project" value="UniProtKB-KW"/>
</dbReference>
<reference evidence="5 6" key="1">
    <citation type="journal article" date="2018" name="Sci. Rep.">
        <title>Comparative genomics provides insights into the lifestyle and reveals functional heterogeneity of dark septate endophytic fungi.</title>
        <authorList>
            <person name="Knapp D.G."/>
            <person name="Nemeth J.B."/>
            <person name="Barry K."/>
            <person name="Hainaut M."/>
            <person name="Henrissat B."/>
            <person name="Johnson J."/>
            <person name="Kuo A."/>
            <person name="Lim J.H.P."/>
            <person name="Lipzen A."/>
            <person name="Nolan M."/>
            <person name="Ohm R.A."/>
            <person name="Tamas L."/>
            <person name="Grigoriev I.V."/>
            <person name="Spatafora J.W."/>
            <person name="Nagy L.G."/>
            <person name="Kovacs G.M."/>
        </authorList>
    </citation>
    <scope>NUCLEOTIDE SEQUENCE [LARGE SCALE GENOMIC DNA]</scope>
    <source>
        <strain evidence="5 6">DSE2036</strain>
    </source>
</reference>